<evidence type="ECO:0000313" key="1">
    <source>
        <dbReference type="EMBL" id="QHN37701.1"/>
    </source>
</evidence>
<dbReference type="SUPFAM" id="SSF51735">
    <property type="entry name" value="NAD(P)-binding Rossmann-fold domains"/>
    <property type="match status" value="1"/>
</dbReference>
<dbReference type="PANTHER" id="PTHR42808">
    <property type="entry name" value="HYDROXYSTEROID DEHYDROGENASE-LIKE PROTEIN 2"/>
    <property type="match status" value="1"/>
</dbReference>
<proteinExistence type="predicted"/>
<dbReference type="Proteomes" id="UP001059836">
    <property type="component" value="Chromosome"/>
</dbReference>
<keyword evidence="2" id="KW-1185">Reference proteome</keyword>
<name>A0ABX6IRR4_9ACTN</name>
<protein>
    <submittedName>
        <fullName evidence="1">SDR family NAD(P)-dependent oxidoreductase</fullName>
    </submittedName>
</protein>
<organism evidence="1 2">
    <name type="scientific">Gordonia pseudamarae</name>
    <dbReference type="NCBI Taxonomy" id="2831662"/>
    <lineage>
        <taxon>Bacteria</taxon>
        <taxon>Bacillati</taxon>
        <taxon>Actinomycetota</taxon>
        <taxon>Actinomycetes</taxon>
        <taxon>Mycobacteriales</taxon>
        <taxon>Gordoniaceae</taxon>
        <taxon>Gordonia</taxon>
    </lineage>
</organism>
<dbReference type="RefSeq" id="WP_213250736.1">
    <property type="nucleotide sequence ID" value="NZ_CP045806.1"/>
</dbReference>
<dbReference type="NCBIfam" id="NF006133">
    <property type="entry name" value="PRK08278.1"/>
    <property type="match status" value="1"/>
</dbReference>
<dbReference type="InterPro" id="IPR036291">
    <property type="entry name" value="NAD(P)-bd_dom_sf"/>
</dbReference>
<dbReference type="InterPro" id="IPR002347">
    <property type="entry name" value="SDR_fam"/>
</dbReference>
<dbReference type="EMBL" id="CP045809">
    <property type="protein sequence ID" value="QHN37701.1"/>
    <property type="molecule type" value="Genomic_DNA"/>
</dbReference>
<accession>A0ABX6IRR4</accession>
<dbReference type="Pfam" id="PF00106">
    <property type="entry name" value="adh_short"/>
    <property type="match status" value="1"/>
</dbReference>
<dbReference type="Gene3D" id="3.40.50.720">
    <property type="entry name" value="NAD(P)-binding Rossmann-like Domain"/>
    <property type="match status" value="1"/>
</dbReference>
<dbReference type="InterPro" id="IPR051935">
    <property type="entry name" value="HSDL2"/>
</dbReference>
<dbReference type="PANTHER" id="PTHR42808:SF3">
    <property type="entry name" value="HYDROXYSTEROID DEHYDROGENASE-LIKE PROTEIN 2"/>
    <property type="match status" value="1"/>
</dbReference>
<dbReference type="PRINTS" id="PR00081">
    <property type="entry name" value="GDHRDH"/>
</dbReference>
<evidence type="ECO:0000313" key="2">
    <source>
        <dbReference type="Proteomes" id="UP001059836"/>
    </source>
</evidence>
<reference evidence="1" key="1">
    <citation type="journal article" date="2021" name="Nat. Microbiol.">
        <title>Cocultivation of an ultrasmall environmental parasitic bacterium with lytic ability against bacteria associated with wastewater foams.</title>
        <authorList>
            <person name="Batinovic S."/>
            <person name="Rose J.J.A."/>
            <person name="Ratcliffe J."/>
            <person name="Seviour R.J."/>
            <person name="Petrovski S."/>
        </authorList>
    </citation>
    <scope>NUCLEOTIDE SEQUENCE</scope>
    <source>
        <strain evidence="1">CON9</strain>
    </source>
</reference>
<sequence>MVTVTVRSTVDRSVVSERSLSGRTMLMSGGSRGIGLAIALRAAADGANVVLLAKTAEPHPTLTGTVYTAAQEIEDAGGKALPVVGDVREEADVRRAVDAAVDRFGGIDIVINNASAIDTSPTRELAMKRYDLMQSINTRGTFLLSKTAIPYLERGTNPHILTLSPPIDLDPKWVGPQTGYTLSKYGMSLCTIGLAAELADAGIAANSLWPRTPIVTAAILNRGGEDRAATARTPEIMSDAAHAVLTRDSRTCTGNFFIDDSVLIEEGVTNFAKYRTAQREEDLRLDMYVSERVVTS</sequence>
<gene>
    <name evidence="1" type="ORF">GII31_19435</name>
</gene>